<protein>
    <recommendedName>
        <fullName evidence="3">Glycosyltransferase</fullName>
    </recommendedName>
</protein>
<name>A0A0J6FAA0_9BACT</name>
<reference evidence="1 2" key="1">
    <citation type="submission" date="2015-06" db="EMBL/GenBank/DDBJ databases">
        <title>Draft Genome Sequence of Parabacteroides goldsteinii with Putative Novel Metallo-Beta-Lactamases Isolated from a Blood Culture from a Human Patient.</title>
        <authorList>
            <person name="Krogh T.J."/>
            <person name="Agergaard C.N."/>
            <person name="Moller-Jensen J."/>
            <person name="Justesen U.S."/>
        </authorList>
    </citation>
    <scope>NUCLEOTIDE SEQUENCE [LARGE SCALE GENOMIC DNA]</scope>
    <source>
        <strain evidence="1 2">910340</strain>
    </source>
</reference>
<gene>
    <name evidence="1" type="ORF">ACM15_21710</name>
</gene>
<evidence type="ECO:0008006" key="3">
    <source>
        <dbReference type="Google" id="ProtNLM"/>
    </source>
</evidence>
<dbReference type="EMBL" id="LFJV01000091">
    <property type="protein sequence ID" value="KMM31612.1"/>
    <property type="molecule type" value="Genomic_DNA"/>
</dbReference>
<evidence type="ECO:0000313" key="1">
    <source>
        <dbReference type="EMBL" id="KMM31612.1"/>
    </source>
</evidence>
<comment type="caution">
    <text evidence="1">The sequence shown here is derived from an EMBL/GenBank/DDBJ whole genome shotgun (WGS) entry which is preliminary data.</text>
</comment>
<dbReference type="RefSeq" id="WP_048317312.1">
    <property type="nucleotide sequence ID" value="NZ_CAOXUN010000014.1"/>
</dbReference>
<organism evidence="1 2">
    <name type="scientific">Parabacteroides goldsteinii</name>
    <dbReference type="NCBI Taxonomy" id="328812"/>
    <lineage>
        <taxon>Bacteria</taxon>
        <taxon>Pseudomonadati</taxon>
        <taxon>Bacteroidota</taxon>
        <taxon>Bacteroidia</taxon>
        <taxon>Bacteroidales</taxon>
        <taxon>Tannerellaceae</taxon>
        <taxon>Parabacteroides</taxon>
    </lineage>
</organism>
<evidence type="ECO:0000313" key="2">
    <source>
        <dbReference type="Proteomes" id="UP000036166"/>
    </source>
</evidence>
<dbReference type="AlphaFoldDB" id="A0A0J6FAA0"/>
<accession>A0A0J6FAA0</accession>
<dbReference type="Proteomes" id="UP000036166">
    <property type="component" value="Unassembled WGS sequence"/>
</dbReference>
<sequence>MEQLSILYIGIGQDNRSKELAGYLVKLLSVRWQVHCVGNLFNVPSQELKKSYNLILIQNSFCLVHYKELLRQYVKCPVLFIATTQNIDSIVVPFENLFGILNAGNASLSAWGIPDEMQLRLCCPVERMGNYYFYEQQPEVCRIVYCPTGNSVGENDFKLLTFQRKNNAMLTIVSDEYACLKNTFPSFVKVVPRSSHISAFKQAHLVVASGWETVQALALCKPCVVLGDYGLGGLVTSENYASLQSVRFKGRKGGCFGEPVSTVLLESVIQKVFAFDRQEEVLSLQKQMLAVYGKPVFKKRVFQEIERIIDLSTSMNNRRKRLLLKPRLSTLFALEDIDGKSYLKRGLICFGELDLEMIDLLNQCDGTVSVLELAKRNGYDQEDTAMLWLNLYELWKEKLILFAL</sequence>
<dbReference type="PATRIC" id="fig|328812.4.peg.5679"/>
<proteinExistence type="predicted"/>